<feature type="transmembrane region" description="Helical" evidence="1">
    <location>
        <begin position="34"/>
        <end position="58"/>
    </location>
</feature>
<dbReference type="AlphaFoldDB" id="A0A1G8TG18"/>
<keyword evidence="1" id="KW-0812">Transmembrane</keyword>
<sequence length="204" mass="22743">MTQDHPLKILLKDFLPLGIVSDIKSRINQTDWDGFFETLFAVGFVLTVFSTIGFILLYSVLSFALDGSGILSMIFSLLLNLTFFAVIIYVPGILLLRGVNSASESQLQVIDLPPNAEKHAARIRGATGFAIIRYMVNLLLLSVMIGYVAFIRNNLVITDIPNLDLYSPQFYFSVLIVLLADFIYIGLLLITISQWYATVKSQPV</sequence>
<dbReference type="RefSeq" id="WP_139171248.1">
    <property type="nucleotide sequence ID" value="NZ_FNFE01000001.1"/>
</dbReference>
<feature type="transmembrane region" description="Helical" evidence="1">
    <location>
        <begin position="131"/>
        <end position="150"/>
    </location>
</feature>
<evidence type="ECO:0000313" key="3">
    <source>
        <dbReference type="Proteomes" id="UP000198882"/>
    </source>
</evidence>
<accession>A0A1G8TG18</accession>
<evidence type="ECO:0000256" key="1">
    <source>
        <dbReference type="SAM" id="Phobius"/>
    </source>
</evidence>
<organism evidence="2 3">
    <name type="scientific">Natronorubrum texcoconense</name>
    <dbReference type="NCBI Taxonomy" id="1095776"/>
    <lineage>
        <taxon>Archaea</taxon>
        <taxon>Methanobacteriati</taxon>
        <taxon>Methanobacteriota</taxon>
        <taxon>Stenosarchaea group</taxon>
        <taxon>Halobacteria</taxon>
        <taxon>Halobacteriales</taxon>
        <taxon>Natrialbaceae</taxon>
        <taxon>Natronorubrum</taxon>
    </lineage>
</organism>
<feature type="transmembrane region" description="Helical" evidence="1">
    <location>
        <begin position="70"/>
        <end position="96"/>
    </location>
</feature>
<protein>
    <submittedName>
        <fullName evidence="2">Uncharacterized protein</fullName>
    </submittedName>
</protein>
<evidence type="ECO:0000313" key="2">
    <source>
        <dbReference type="EMBL" id="SDJ40458.1"/>
    </source>
</evidence>
<keyword evidence="1" id="KW-0472">Membrane</keyword>
<name>A0A1G8TG18_9EURY</name>
<reference evidence="3" key="1">
    <citation type="submission" date="2016-10" db="EMBL/GenBank/DDBJ databases">
        <authorList>
            <person name="Varghese N."/>
            <person name="Submissions S."/>
        </authorList>
    </citation>
    <scope>NUCLEOTIDE SEQUENCE [LARGE SCALE GENOMIC DNA]</scope>
    <source>
        <strain evidence="3">B4,CECT 8067,JCM 17497</strain>
    </source>
</reference>
<dbReference type="EMBL" id="FNFE01000001">
    <property type="protein sequence ID" value="SDJ40458.1"/>
    <property type="molecule type" value="Genomic_DNA"/>
</dbReference>
<keyword evidence="3" id="KW-1185">Reference proteome</keyword>
<feature type="transmembrane region" description="Helical" evidence="1">
    <location>
        <begin position="170"/>
        <end position="192"/>
    </location>
</feature>
<keyword evidence="1" id="KW-1133">Transmembrane helix</keyword>
<dbReference type="Proteomes" id="UP000198882">
    <property type="component" value="Unassembled WGS sequence"/>
</dbReference>
<gene>
    <name evidence="2" type="ORF">SAMN04515672_0455</name>
</gene>
<proteinExistence type="predicted"/>